<name>I4BS87_MYCCN</name>
<dbReference type="AlphaFoldDB" id="I4BS87"/>
<dbReference type="RefSeq" id="WP_014805433.1">
    <property type="nucleotide sequence ID" value="NC_018022.1"/>
</dbReference>
<dbReference type="PATRIC" id="fig|710421.3.peg.5462"/>
<keyword evidence="3" id="KW-1185">Reference proteome</keyword>
<organism evidence="2 3">
    <name type="scientific">Mycolicibacterium chubuense (strain NBB4)</name>
    <name type="common">Mycobacterium chubuense</name>
    <dbReference type="NCBI Taxonomy" id="710421"/>
    <lineage>
        <taxon>Bacteria</taxon>
        <taxon>Bacillati</taxon>
        <taxon>Actinomycetota</taxon>
        <taxon>Actinomycetes</taxon>
        <taxon>Mycobacteriales</taxon>
        <taxon>Mycobacteriaceae</taxon>
        <taxon>Mycolicibacterium</taxon>
    </lineage>
</organism>
<gene>
    <name evidence="2" type="ordered locus">Mycch_5476</name>
</gene>
<accession>I4BS87</accession>
<protein>
    <submittedName>
        <fullName evidence="2">Uncharacterized protein</fullName>
    </submittedName>
</protein>
<dbReference type="EMBL" id="CP003054">
    <property type="protein sequence ID" value="AFM20144.1"/>
    <property type="molecule type" value="Genomic_DNA"/>
</dbReference>
<evidence type="ECO:0000313" key="2">
    <source>
        <dbReference type="EMBL" id="AFM20144.1"/>
    </source>
</evidence>
<proteinExistence type="predicted"/>
<dbReference type="Proteomes" id="UP000006057">
    <property type="component" value="Plasmid pMYCCH.01"/>
</dbReference>
<keyword evidence="2" id="KW-0614">Plasmid</keyword>
<evidence type="ECO:0000313" key="3">
    <source>
        <dbReference type="Proteomes" id="UP000006057"/>
    </source>
</evidence>
<sequence length="106" mass="11670">MTYPEPTQRRDGHTPRYSYEPDGTHYIEQSVRVYLRLSDDRTRWIVDAAAVDGYALDSAQSDESATNTECACGSAECDAICAAADRLPLPNGEELAQLILDALPPH</sequence>
<dbReference type="KEGG" id="mcb:Mycch_5476"/>
<geneLocation type="plasmid" evidence="2 3">
    <name>pMYCCH.01</name>
</geneLocation>
<dbReference type="OrthoDB" id="3687446at2"/>
<reference evidence="2 3" key="1">
    <citation type="submission" date="2012-06" db="EMBL/GenBank/DDBJ databases">
        <title>Complete sequence of plasmid 1 of Mycobacterium chubuense NBB4.</title>
        <authorList>
            <consortium name="US DOE Joint Genome Institute"/>
            <person name="Lucas S."/>
            <person name="Han J."/>
            <person name="Lapidus A."/>
            <person name="Cheng J.-F."/>
            <person name="Goodwin L."/>
            <person name="Pitluck S."/>
            <person name="Peters L."/>
            <person name="Mikhailova N."/>
            <person name="Teshima H."/>
            <person name="Detter J.C."/>
            <person name="Han C."/>
            <person name="Tapia R."/>
            <person name="Land M."/>
            <person name="Hauser L."/>
            <person name="Kyrpides N."/>
            <person name="Ivanova N."/>
            <person name="Pagani I."/>
            <person name="Mattes T."/>
            <person name="Holmes A."/>
            <person name="Rutledge P."/>
            <person name="Paulsen I."/>
            <person name="Coleman N."/>
            <person name="Woyke T."/>
        </authorList>
    </citation>
    <scope>NUCLEOTIDE SEQUENCE [LARGE SCALE GENOMIC DNA]</scope>
    <source>
        <strain evidence="2 3">NBB4</strain>
        <plasmid evidence="2 3">pMYCCH.01</plasmid>
    </source>
</reference>
<dbReference type="HOGENOM" id="CLU_2220215_0_0_11"/>
<evidence type="ECO:0000256" key="1">
    <source>
        <dbReference type="SAM" id="MobiDB-lite"/>
    </source>
</evidence>
<feature type="region of interest" description="Disordered" evidence="1">
    <location>
        <begin position="1"/>
        <end position="22"/>
    </location>
</feature>